<keyword evidence="2" id="KW-1185">Reference proteome</keyword>
<reference evidence="1 2" key="1">
    <citation type="journal article" date="2013" name="PLoS ONE">
        <title>Genome-Wide Relatedness of Treponema pedis, from Gingiva and Necrotic Skin Lesions of Pigs, with the Human Oral Pathogen Treponema denticola.</title>
        <authorList>
            <person name="Svartstrom O."/>
            <person name="Mushtaq M."/>
            <person name="Pringle M."/>
            <person name="Segerman B."/>
        </authorList>
    </citation>
    <scope>NUCLEOTIDE SEQUENCE [LARGE SCALE GENOMIC DNA]</scope>
    <source>
        <strain evidence="1">T A4</strain>
    </source>
</reference>
<organism evidence="1 2">
    <name type="scientific">Treponema pedis str. T A4</name>
    <dbReference type="NCBI Taxonomy" id="1291379"/>
    <lineage>
        <taxon>Bacteria</taxon>
        <taxon>Pseudomonadati</taxon>
        <taxon>Spirochaetota</taxon>
        <taxon>Spirochaetia</taxon>
        <taxon>Spirochaetales</taxon>
        <taxon>Treponemataceae</taxon>
        <taxon>Treponema</taxon>
    </lineage>
</organism>
<gene>
    <name evidence="1" type="ORF">TPE_1819</name>
</gene>
<dbReference type="AlphaFoldDB" id="S6A0P9"/>
<dbReference type="Proteomes" id="UP000015620">
    <property type="component" value="Chromosome"/>
</dbReference>
<accession>S6A0P9</accession>
<name>S6A0P9_9SPIR</name>
<sequence>MFVNTILHLLYGIFNKNGQNIADFTVNRSLMTVLMRYPL</sequence>
<protein>
    <submittedName>
        <fullName evidence="1">Uncharacterized protein</fullName>
    </submittedName>
</protein>
<evidence type="ECO:0000313" key="2">
    <source>
        <dbReference type="Proteomes" id="UP000015620"/>
    </source>
</evidence>
<evidence type="ECO:0000313" key="1">
    <source>
        <dbReference type="EMBL" id="AGT44293.1"/>
    </source>
</evidence>
<dbReference type="HOGENOM" id="CLU_3318691_0_0_12"/>
<dbReference type="KEGG" id="tped:TPE_1819"/>
<dbReference type="PATRIC" id="fig|1291379.3.peg.1793"/>
<dbReference type="STRING" id="1291379.TPE_1819"/>
<dbReference type="EMBL" id="CP004120">
    <property type="protein sequence ID" value="AGT44293.1"/>
    <property type="molecule type" value="Genomic_DNA"/>
</dbReference>
<proteinExistence type="predicted"/>